<dbReference type="EMBL" id="JABVCQ010000039">
    <property type="protein sequence ID" value="MBB1127163.1"/>
    <property type="molecule type" value="Genomic_DNA"/>
</dbReference>
<dbReference type="InterPro" id="IPR004089">
    <property type="entry name" value="MCPsignal_dom"/>
</dbReference>
<dbReference type="PANTHER" id="PTHR43531">
    <property type="entry name" value="PROTEIN ICFG"/>
    <property type="match status" value="1"/>
</dbReference>
<keyword evidence="4" id="KW-0175">Coiled coil</keyword>
<comment type="caution">
    <text evidence="8">The sequence shown here is derived from an EMBL/GenBank/DDBJ whole genome shotgun (WGS) entry which is preliminary data.</text>
</comment>
<dbReference type="AlphaFoldDB" id="A0A839HE57"/>
<reference evidence="8 9" key="1">
    <citation type="journal article" date="2020" name="Arch. Microbiol.">
        <title>The genome sequence of the giant phototrophic gammaproteobacterium Thiospirillum jenense gives insight into its physiological properties and phylogenetic relationships.</title>
        <authorList>
            <person name="Imhoff J.F."/>
            <person name="Meyer T.E."/>
            <person name="Kyndt J.A."/>
        </authorList>
    </citation>
    <scope>NUCLEOTIDE SEQUENCE [LARGE SCALE GENOMIC DNA]</scope>
    <source>
        <strain evidence="8 9">DSM 216</strain>
    </source>
</reference>
<organism evidence="8 9">
    <name type="scientific">Thiospirillum jenense</name>
    <dbReference type="NCBI Taxonomy" id="1653858"/>
    <lineage>
        <taxon>Bacteria</taxon>
        <taxon>Pseudomonadati</taxon>
        <taxon>Pseudomonadota</taxon>
        <taxon>Gammaproteobacteria</taxon>
        <taxon>Chromatiales</taxon>
        <taxon>Chromatiaceae</taxon>
        <taxon>Thiospirillum</taxon>
    </lineage>
</organism>
<dbReference type="InterPro" id="IPR032255">
    <property type="entry name" value="HBM"/>
</dbReference>
<dbReference type="GO" id="GO:0004888">
    <property type="term" value="F:transmembrane signaling receptor activity"/>
    <property type="evidence" value="ECO:0007669"/>
    <property type="project" value="TreeGrafter"/>
</dbReference>
<comment type="similarity">
    <text evidence="2">Belongs to the methyl-accepting chemotaxis (MCP) protein family.</text>
</comment>
<proteinExistence type="inferred from homology"/>
<sequence length="615" mass="67715">MLATIGIGKKLAFGFSILIALLIIVSGFAFFTINHELTAFTQYRDTADKASALGQMQASMLMVRMSGKMFLLHKGDNQHKTAFEKYAAETHRQINEIALTVHDPERTANLINAGAYIEAYEKAFEIVIKQTHERNRLVDEVLTTLGINISNKLSQLLDTTHHTQNTEIATKTFFALRSSLTGRIYVRAFIDQSTPDNVVRFRQEWQTFNQHLTELKDLLHDTVQYRLFDEVLQLTNQYLTNFNQLAKVVEGRHQIVSGTLDVLGPEFAMFVDLVKNSYIKDQNSIGPRVQADTQRAVVIISLLSGFAFVFGIIIALVIIQSILAQLGKDPLVIAEVTRQVANGQLVIEFDMHHLRGVYKDMHNMVERLRQIVNEVRVGADNLSSASTQVNATAQALSQGANQQAVSVEETTASIEQLNVSVRHNTDNAQVTNAIAKGSAEAAQRGGEAVMRTVNAMKEIANKIRMIEDIAYKTNLLALNAAIEAARAGEHGKGFTVVAAEVRKLAENSAVTAQQINQLATNSVTIAEQAGLVLTQMVPNIIKTADLVEEITMASGQQTQGIVQVSEAMVQLDKATQQNASASEELAATAEELSAQAVQLQKTMDFFKIGIEEYST</sequence>
<evidence type="ECO:0000313" key="8">
    <source>
        <dbReference type="EMBL" id="MBB1127163.1"/>
    </source>
</evidence>
<dbReference type="InterPro" id="IPR051310">
    <property type="entry name" value="MCP_chemotaxis"/>
</dbReference>
<evidence type="ECO:0000313" key="9">
    <source>
        <dbReference type="Proteomes" id="UP000548632"/>
    </source>
</evidence>
<evidence type="ECO:0000256" key="3">
    <source>
        <dbReference type="PROSITE-ProRule" id="PRU00284"/>
    </source>
</evidence>
<keyword evidence="3" id="KW-0807">Transducer</keyword>
<dbReference type="Pfam" id="PF00015">
    <property type="entry name" value="MCPsignal"/>
    <property type="match status" value="1"/>
</dbReference>
<dbReference type="SUPFAM" id="SSF58104">
    <property type="entry name" value="Methyl-accepting chemotaxis protein (MCP) signaling domain"/>
    <property type="match status" value="1"/>
</dbReference>
<feature type="domain" description="Methyl-accepting transducer" evidence="6">
    <location>
        <begin position="378"/>
        <end position="593"/>
    </location>
</feature>
<feature type="domain" description="HBM" evidence="7">
    <location>
        <begin position="45"/>
        <end position="286"/>
    </location>
</feature>
<dbReference type="Proteomes" id="UP000548632">
    <property type="component" value="Unassembled WGS sequence"/>
</dbReference>
<dbReference type="PANTHER" id="PTHR43531:SF11">
    <property type="entry name" value="METHYL-ACCEPTING CHEMOTAXIS PROTEIN 3"/>
    <property type="match status" value="1"/>
</dbReference>
<dbReference type="GO" id="GO:0005886">
    <property type="term" value="C:plasma membrane"/>
    <property type="evidence" value="ECO:0007669"/>
    <property type="project" value="TreeGrafter"/>
</dbReference>
<dbReference type="SMART" id="SM01358">
    <property type="entry name" value="HBM"/>
    <property type="match status" value="1"/>
</dbReference>
<accession>A0A839HE57</accession>
<evidence type="ECO:0000259" key="7">
    <source>
        <dbReference type="PROSITE" id="PS51753"/>
    </source>
</evidence>
<keyword evidence="9" id="KW-1185">Reference proteome</keyword>
<protein>
    <submittedName>
        <fullName evidence="8">Methyl-accepting chemotaxis protein</fullName>
    </submittedName>
</protein>
<name>A0A839HE57_9GAMM</name>
<feature type="transmembrane region" description="Helical" evidence="5">
    <location>
        <begin position="296"/>
        <end position="319"/>
    </location>
</feature>
<evidence type="ECO:0000256" key="5">
    <source>
        <dbReference type="SAM" id="Phobius"/>
    </source>
</evidence>
<dbReference type="GO" id="GO:0007165">
    <property type="term" value="P:signal transduction"/>
    <property type="evidence" value="ECO:0007669"/>
    <property type="project" value="UniProtKB-KW"/>
</dbReference>
<keyword evidence="5" id="KW-0472">Membrane</keyword>
<evidence type="ECO:0000256" key="1">
    <source>
        <dbReference type="ARBA" id="ARBA00022500"/>
    </source>
</evidence>
<dbReference type="RefSeq" id="WP_182584790.1">
    <property type="nucleotide sequence ID" value="NZ_JABVCQ010000039.1"/>
</dbReference>
<feature type="transmembrane region" description="Helical" evidence="5">
    <location>
        <begin position="12"/>
        <end position="33"/>
    </location>
</feature>
<dbReference type="SMART" id="SM00283">
    <property type="entry name" value="MA"/>
    <property type="match status" value="1"/>
</dbReference>
<feature type="coiled-coil region" evidence="4">
    <location>
        <begin position="564"/>
        <end position="602"/>
    </location>
</feature>
<dbReference type="GO" id="GO:0006935">
    <property type="term" value="P:chemotaxis"/>
    <property type="evidence" value="ECO:0007669"/>
    <property type="project" value="UniProtKB-KW"/>
</dbReference>
<dbReference type="Gene3D" id="1.10.287.950">
    <property type="entry name" value="Methyl-accepting chemotaxis protein"/>
    <property type="match status" value="1"/>
</dbReference>
<keyword evidence="1" id="KW-0145">Chemotaxis</keyword>
<evidence type="ECO:0000256" key="2">
    <source>
        <dbReference type="ARBA" id="ARBA00029447"/>
    </source>
</evidence>
<evidence type="ECO:0000256" key="4">
    <source>
        <dbReference type="SAM" id="Coils"/>
    </source>
</evidence>
<dbReference type="PROSITE" id="PS51753">
    <property type="entry name" value="HBM"/>
    <property type="match status" value="1"/>
</dbReference>
<keyword evidence="5" id="KW-0812">Transmembrane</keyword>
<keyword evidence="5" id="KW-1133">Transmembrane helix</keyword>
<evidence type="ECO:0000259" key="6">
    <source>
        <dbReference type="PROSITE" id="PS50111"/>
    </source>
</evidence>
<dbReference type="PROSITE" id="PS50111">
    <property type="entry name" value="CHEMOTAXIS_TRANSDUC_2"/>
    <property type="match status" value="1"/>
</dbReference>
<gene>
    <name evidence="8" type="ORF">HUK38_13155</name>
</gene>